<dbReference type="EMBL" id="CM045762">
    <property type="protein sequence ID" value="KAI8012281.1"/>
    <property type="molecule type" value="Genomic_DNA"/>
</dbReference>
<name>A0ACC0HJZ1_9ERIC</name>
<organism evidence="1 2">
    <name type="scientific">Camellia lanceoleosa</name>
    <dbReference type="NCBI Taxonomy" id="1840588"/>
    <lineage>
        <taxon>Eukaryota</taxon>
        <taxon>Viridiplantae</taxon>
        <taxon>Streptophyta</taxon>
        <taxon>Embryophyta</taxon>
        <taxon>Tracheophyta</taxon>
        <taxon>Spermatophyta</taxon>
        <taxon>Magnoliopsida</taxon>
        <taxon>eudicotyledons</taxon>
        <taxon>Gunneridae</taxon>
        <taxon>Pentapetalae</taxon>
        <taxon>asterids</taxon>
        <taxon>Ericales</taxon>
        <taxon>Theaceae</taxon>
        <taxon>Camellia</taxon>
    </lineage>
</organism>
<comment type="caution">
    <text evidence="1">The sequence shown here is derived from an EMBL/GenBank/DDBJ whole genome shotgun (WGS) entry which is preliminary data.</text>
</comment>
<keyword evidence="2" id="KW-1185">Reference proteome</keyword>
<reference evidence="1 2" key="1">
    <citation type="journal article" date="2022" name="Plant J.">
        <title>Chromosome-level genome of Camellia lanceoleosa provides a valuable resource for understanding genome evolution and self-incompatibility.</title>
        <authorList>
            <person name="Gong W."/>
            <person name="Xiao S."/>
            <person name="Wang L."/>
            <person name="Liao Z."/>
            <person name="Chang Y."/>
            <person name="Mo W."/>
            <person name="Hu G."/>
            <person name="Li W."/>
            <person name="Zhao G."/>
            <person name="Zhu H."/>
            <person name="Hu X."/>
            <person name="Ji K."/>
            <person name="Xiang X."/>
            <person name="Song Q."/>
            <person name="Yuan D."/>
            <person name="Jin S."/>
            <person name="Zhang L."/>
        </authorList>
    </citation>
    <scope>NUCLEOTIDE SEQUENCE [LARGE SCALE GENOMIC DNA]</scope>
    <source>
        <strain evidence="1">SQ_2022a</strain>
    </source>
</reference>
<protein>
    <submittedName>
        <fullName evidence="1">Uncharacterized protein</fullName>
    </submittedName>
</protein>
<dbReference type="Proteomes" id="UP001060215">
    <property type="component" value="Chromosome 5"/>
</dbReference>
<accession>A0ACC0HJZ1</accession>
<sequence length="295" mass="33448">MGFKDLHLKLKAFQLRKFLTGGVGKKKSETEFGRRPSWMVPVTHGYQVVDDRGELNSESDLDSNSDSVVVQREQIEELELWFFGVFDDRIGDGVTKYLQSHLFDMKPKEGQLTKKSKETMRKAYLSARAKVREAEQVSEESKKIGSASALVIHGEKLVIANMGDYRAVVCRDGEAHQISRRQHHHQGTKRHWSRKFIPGVLRIPKVRILACDSGNTATNKSSKSSELMVGEERIDSDTELVILASTGIWEVMQHQEAVNLIRHMEDPQEAAECLAKEALARRTKTNISCLVIRFD</sequence>
<evidence type="ECO:0000313" key="1">
    <source>
        <dbReference type="EMBL" id="KAI8012281.1"/>
    </source>
</evidence>
<gene>
    <name evidence="1" type="ORF">LOK49_LG06G02650</name>
</gene>
<proteinExistence type="predicted"/>
<evidence type="ECO:0000313" key="2">
    <source>
        <dbReference type="Proteomes" id="UP001060215"/>
    </source>
</evidence>